<evidence type="ECO:0000313" key="8">
    <source>
        <dbReference type="EMBL" id="CAE0807553.1"/>
    </source>
</evidence>
<feature type="transmembrane region" description="Helical" evidence="6">
    <location>
        <begin position="249"/>
        <end position="272"/>
    </location>
</feature>
<evidence type="ECO:0000256" key="4">
    <source>
        <dbReference type="ARBA" id="ARBA00022989"/>
    </source>
</evidence>
<feature type="transmembrane region" description="Helical" evidence="6">
    <location>
        <begin position="325"/>
        <end position="347"/>
    </location>
</feature>
<evidence type="ECO:0000256" key="5">
    <source>
        <dbReference type="ARBA" id="ARBA00023136"/>
    </source>
</evidence>
<evidence type="ECO:0000256" key="6">
    <source>
        <dbReference type="SAM" id="Phobius"/>
    </source>
</evidence>
<keyword evidence="2" id="KW-1003">Cell membrane</keyword>
<dbReference type="SUPFAM" id="SSF103481">
    <property type="entry name" value="Multidrug resistance efflux transporter EmrE"/>
    <property type="match status" value="2"/>
</dbReference>
<keyword evidence="3 6" id="KW-0812">Transmembrane</keyword>
<dbReference type="InterPro" id="IPR050638">
    <property type="entry name" value="AA-Vitamin_Transporters"/>
</dbReference>
<dbReference type="EMBL" id="HBJA01052749">
    <property type="protein sequence ID" value="CAE0807553.1"/>
    <property type="molecule type" value="Transcribed_RNA"/>
</dbReference>
<keyword evidence="4 6" id="KW-1133">Transmembrane helix</keyword>
<feature type="transmembrane region" description="Helical" evidence="6">
    <location>
        <begin position="12"/>
        <end position="30"/>
    </location>
</feature>
<feature type="domain" description="EamA" evidence="7">
    <location>
        <begin position="218"/>
        <end position="371"/>
    </location>
</feature>
<name>A0A7S4CV71_9EUGL</name>
<evidence type="ECO:0000256" key="3">
    <source>
        <dbReference type="ARBA" id="ARBA00022692"/>
    </source>
</evidence>
<dbReference type="PANTHER" id="PTHR32322">
    <property type="entry name" value="INNER MEMBRANE TRANSPORTER"/>
    <property type="match status" value="1"/>
</dbReference>
<feature type="transmembrane region" description="Helical" evidence="6">
    <location>
        <begin position="218"/>
        <end position="237"/>
    </location>
</feature>
<protein>
    <recommendedName>
        <fullName evidence="7">EamA domain-containing protein</fullName>
    </recommendedName>
</protein>
<gene>
    <name evidence="8" type="ORF">EGYM00163_LOCUS18682</name>
</gene>
<sequence>MMWEPPSAKALGMGAALLSPLMMTVGFIILDKYWGGSAFSLNLFKGGFSSVLFLAMILVSHGGNVVASFDADIFTPEAVGFLTLSAFIGITVGDLAWLGALQTLGARRVIVVDTLKPFLAAVLGAVHLYETLTAPVGIGIAVTSVGVLVVSLERETGQADTAASTTDQECVGVEMDTSDRQPMADKVELEVPIDGNPDPVAPAPSGSPAWVPAGRLGWGYMLAVGNVVLDAYGALLVKRYATHMSPWDICLVRFGSAFVQLSLISLAVRALLRLKPCIHALEGKSAAWCRLPTTMPRGAWARVVCGILFLTFLCPAISNFALLRLALGLSLTLGSLGPIYALPLVWLMKGERVTVRAVLGSALAVAGVAILCQFHRPQ</sequence>
<dbReference type="Pfam" id="PF00892">
    <property type="entry name" value="EamA"/>
    <property type="match status" value="2"/>
</dbReference>
<dbReference type="AlphaFoldDB" id="A0A7S4CV71"/>
<evidence type="ECO:0000256" key="1">
    <source>
        <dbReference type="ARBA" id="ARBA00004651"/>
    </source>
</evidence>
<feature type="transmembrane region" description="Helical" evidence="6">
    <location>
        <begin position="79"/>
        <end position="98"/>
    </location>
</feature>
<evidence type="ECO:0000259" key="7">
    <source>
        <dbReference type="Pfam" id="PF00892"/>
    </source>
</evidence>
<dbReference type="PANTHER" id="PTHR32322:SF18">
    <property type="entry name" value="S-ADENOSYLMETHIONINE_S-ADENOSYLHOMOCYSTEINE TRANSPORTER"/>
    <property type="match status" value="1"/>
</dbReference>
<dbReference type="GO" id="GO:0005886">
    <property type="term" value="C:plasma membrane"/>
    <property type="evidence" value="ECO:0007669"/>
    <property type="project" value="UniProtKB-SubCell"/>
</dbReference>
<organism evidence="8">
    <name type="scientific">Eutreptiella gymnastica</name>
    <dbReference type="NCBI Taxonomy" id="73025"/>
    <lineage>
        <taxon>Eukaryota</taxon>
        <taxon>Discoba</taxon>
        <taxon>Euglenozoa</taxon>
        <taxon>Euglenida</taxon>
        <taxon>Spirocuta</taxon>
        <taxon>Euglenophyceae</taxon>
        <taxon>Eutreptiales</taxon>
        <taxon>Eutreptiaceae</taxon>
        <taxon>Eutreptiella</taxon>
    </lineage>
</organism>
<proteinExistence type="predicted"/>
<dbReference type="InterPro" id="IPR037185">
    <property type="entry name" value="EmrE-like"/>
</dbReference>
<evidence type="ECO:0000256" key="2">
    <source>
        <dbReference type="ARBA" id="ARBA00022475"/>
    </source>
</evidence>
<feature type="transmembrane region" description="Helical" evidence="6">
    <location>
        <begin position="353"/>
        <end position="372"/>
    </location>
</feature>
<comment type="subcellular location">
    <subcellularLocation>
        <location evidence="1">Cell membrane</location>
        <topology evidence="1">Multi-pass membrane protein</topology>
    </subcellularLocation>
</comment>
<feature type="domain" description="EamA" evidence="7">
    <location>
        <begin position="11"/>
        <end position="151"/>
    </location>
</feature>
<accession>A0A7S4CV71</accession>
<feature type="transmembrane region" description="Helical" evidence="6">
    <location>
        <begin position="42"/>
        <end position="59"/>
    </location>
</feature>
<reference evidence="8" key="1">
    <citation type="submission" date="2021-01" db="EMBL/GenBank/DDBJ databases">
        <authorList>
            <person name="Corre E."/>
            <person name="Pelletier E."/>
            <person name="Niang G."/>
            <person name="Scheremetjew M."/>
            <person name="Finn R."/>
            <person name="Kale V."/>
            <person name="Holt S."/>
            <person name="Cochrane G."/>
            <person name="Meng A."/>
            <person name="Brown T."/>
            <person name="Cohen L."/>
        </authorList>
    </citation>
    <scope>NUCLEOTIDE SEQUENCE</scope>
    <source>
        <strain evidence="8">CCMP1594</strain>
    </source>
</reference>
<keyword evidence="5 6" id="KW-0472">Membrane</keyword>
<dbReference type="InterPro" id="IPR000620">
    <property type="entry name" value="EamA_dom"/>
</dbReference>
<feature type="transmembrane region" description="Helical" evidence="6">
    <location>
        <begin position="299"/>
        <end position="318"/>
    </location>
</feature>